<accession>A0A2P2QDT3</accession>
<name>A0A2P2QDT3_RHIMU</name>
<protein>
    <submittedName>
        <fullName evidence="1">Uncharacterized protein</fullName>
    </submittedName>
</protein>
<reference evidence="1" key="1">
    <citation type="submission" date="2018-02" db="EMBL/GenBank/DDBJ databases">
        <title>Rhizophora mucronata_Transcriptome.</title>
        <authorList>
            <person name="Meera S.P."/>
            <person name="Sreeshan A."/>
            <person name="Augustine A."/>
        </authorList>
    </citation>
    <scope>NUCLEOTIDE SEQUENCE</scope>
    <source>
        <tissue evidence="1">Leaf</tissue>
    </source>
</reference>
<sequence length="90" mass="10290">MSSAETVELLSLYSSAFRHSFIIFRDAMVVTHGHKSEHKFLKVVSSFEPRSSCSPRDFSLHGIIIVHITLKQMTCGLPTFKNCSYFFQVF</sequence>
<evidence type="ECO:0000313" key="1">
    <source>
        <dbReference type="EMBL" id="MBX65054.1"/>
    </source>
</evidence>
<organism evidence="1">
    <name type="scientific">Rhizophora mucronata</name>
    <name type="common">Asiatic mangrove</name>
    <dbReference type="NCBI Taxonomy" id="61149"/>
    <lineage>
        <taxon>Eukaryota</taxon>
        <taxon>Viridiplantae</taxon>
        <taxon>Streptophyta</taxon>
        <taxon>Embryophyta</taxon>
        <taxon>Tracheophyta</taxon>
        <taxon>Spermatophyta</taxon>
        <taxon>Magnoliopsida</taxon>
        <taxon>eudicotyledons</taxon>
        <taxon>Gunneridae</taxon>
        <taxon>Pentapetalae</taxon>
        <taxon>rosids</taxon>
        <taxon>fabids</taxon>
        <taxon>Malpighiales</taxon>
        <taxon>Rhizophoraceae</taxon>
        <taxon>Rhizophora</taxon>
    </lineage>
</organism>
<dbReference type="AlphaFoldDB" id="A0A2P2QDT3"/>
<dbReference type="EMBL" id="GGEC01084570">
    <property type="protein sequence ID" value="MBX65054.1"/>
    <property type="molecule type" value="Transcribed_RNA"/>
</dbReference>
<proteinExistence type="predicted"/>